<name>A0A7V2ZLR3_9BACT</name>
<feature type="chain" id="PRO_5030779079" description="Outer membrane protein beta-barrel domain-containing protein" evidence="1">
    <location>
        <begin position="24"/>
        <end position="235"/>
    </location>
</feature>
<comment type="caution">
    <text evidence="2">The sequence shown here is derived from an EMBL/GenBank/DDBJ whole genome shotgun (WGS) entry which is preliminary data.</text>
</comment>
<evidence type="ECO:0000256" key="1">
    <source>
        <dbReference type="SAM" id="SignalP"/>
    </source>
</evidence>
<feature type="signal peptide" evidence="1">
    <location>
        <begin position="1"/>
        <end position="23"/>
    </location>
</feature>
<dbReference type="AlphaFoldDB" id="A0A7V2ZLR3"/>
<keyword evidence="1" id="KW-0732">Signal</keyword>
<evidence type="ECO:0000313" key="2">
    <source>
        <dbReference type="EMBL" id="HFI92200.1"/>
    </source>
</evidence>
<dbReference type="EMBL" id="DSUJ01000010">
    <property type="protein sequence ID" value="HFI92200.1"/>
    <property type="molecule type" value="Genomic_DNA"/>
</dbReference>
<sequence length="235" mass="25913">MKKYFYIALILSLIPLNQFLAQSAGLNLTLAIPQGEFKEKVDNVGFGLSGHINFLAPKPKSPFGIGLNMGYIIYGSESRTEPLSSNIPDVFVNVDRTNSLLNFHLLFTIGLPTGRIRPYAEGLFGGSYIYTTTSVKSQGTGEEFASSTNFDDWAWSYGAGGGLLVLLSGDPNTDQNTIYLDLKGRYLFGSEAEYLKQGSVRIQNGQVYYDVSRSKTDLLTVHAGVLIYFSWSQQE</sequence>
<accession>A0A7V2ZLR3</accession>
<protein>
    <recommendedName>
        <fullName evidence="3">Outer membrane protein beta-barrel domain-containing protein</fullName>
    </recommendedName>
</protein>
<reference evidence="2" key="1">
    <citation type="journal article" date="2020" name="mSystems">
        <title>Genome- and Community-Level Interaction Insights into Carbon Utilization and Element Cycling Functions of Hydrothermarchaeota in Hydrothermal Sediment.</title>
        <authorList>
            <person name="Zhou Z."/>
            <person name="Liu Y."/>
            <person name="Xu W."/>
            <person name="Pan J."/>
            <person name="Luo Z.H."/>
            <person name="Li M."/>
        </authorList>
    </citation>
    <scope>NUCLEOTIDE SEQUENCE [LARGE SCALE GENOMIC DNA]</scope>
    <source>
        <strain evidence="2">SpSt-479</strain>
    </source>
</reference>
<proteinExistence type="predicted"/>
<gene>
    <name evidence="2" type="ORF">ENS31_11850</name>
</gene>
<evidence type="ECO:0008006" key="3">
    <source>
        <dbReference type="Google" id="ProtNLM"/>
    </source>
</evidence>
<organism evidence="2">
    <name type="scientific">Ignavibacterium album</name>
    <dbReference type="NCBI Taxonomy" id="591197"/>
    <lineage>
        <taxon>Bacteria</taxon>
        <taxon>Pseudomonadati</taxon>
        <taxon>Ignavibacteriota</taxon>
        <taxon>Ignavibacteria</taxon>
        <taxon>Ignavibacteriales</taxon>
        <taxon>Ignavibacteriaceae</taxon>
        <taxon>Ignavibacterium</taxon>
    </lineage>
</organism>